<reference evidence="1" key="1">
    <citation type="submission" date="2020-03" db="EMBL/GenBank/DDBJ databases">
        <title>The deep terrestrial virosphere.</title>
        <authorList>
            <person name="Holmfeldt K."/>
            <person name="Nilsson E."/>
            <person name="Simone D."/>
            <person name="Lopez-Fernandez M."/>
            <person name="Wu X."/>
            <person name="de Brujin I."/>
            <person name="Lundin D."/>
            <person name="Andersson A."/>
            <person name="Bertilsson S."/>
            <person name="Dopson M."/>
        </authorList>
    </citation>
    <scope>NUCLEOTIDE SEQUENCE</scope>
    <source>
        <strain evidence="1">TM448A00804</strain>
        <strain evidence="2">TM448B02499</strain>
    </source>
</reference>
<gene>
    <name evidence="1" type="ORF">TM448A00804_0004</name>
    <name evidence="2" type="ORF">TM448B02499_0009</name>
</gene>
<protein>
    <submittedName>
        <fullName evidence="1">Uncharacterized protein</fullName>
    </submittedName>
</protein>
<accession>A0A6H1ZJ80</accession>
<proteinExistence type="predicted"/>
<dbReference type="EMBL" id="MT144067">
    <property type="protein sequence ID" value="QJA47986.1"/>
    <property type="molecule type" value="Genomic_DNA"/>
</dbReference>
<evidence type="ECO:0000313" key="2">
    <source>
        <dbReference type="EMBL" id="QJI01377.1"/>
    </source>
</evidence>
<dbReference type="EMBL" id="MT144919">
    <property type="protein sequence ID" value="QJI01377.1"/>
    <property type="molecule type" value="Genomic_DNA"/>
</dbReference>
<name>A0A6H1ZJ80_9ZZZZ</name>
<organism evidence="1">
    <name type="scientific">viral metagenome</name>
    <dbReference type="NCBI Taxonomy" id="1070528"/>
    <lineage>
        <taxon>unclassified sequences</taxon>
        <taxon>metagenomes</taxon>
        <taxon>organismal metagenomes</taxon>
    </lineage>
</organism>
<dbReference type="AlphaFoldDB" id="A0A6H1ZJ80"/>
<evidence type="ECO:0000313" key="1">
    <source>
        <dbReference type="EMBL" id="QJA47986.1"/>
    </source>
</evidence>
<sequence>MTEAGLDVRTTLKSDFDLPWSPELVKELLYRPVMKAYKKITSTTKLSTTDIDKIFDIINRELGEKHGLELPPFPSIELLMEQKL</sequence>